<evidence type="ECO:0000313" key="3">
    <source>
        <dbReference type="Proteomes" id="UP000077355"/>
    </source>
</evidence>
<dbReference type="PANTHER" id="PTHR37305">
    <property type="entry name" value="INTEGRAL MEMBRANE PROTEIN-RELATED"/>
    <property type="match status" value="1"/>
</dbReference>
<dbReference type="AlphaFoldDB" id="A0A168R349"/>
<keyword evidence="1" id="KW-0472">Membrane</keyword>
<feature type="transmembrane region" description="Helical" evidence="1">
    <location>
        <begin position="178"/>
        <end position="199"/>
    </location>
</feature>
<keyword evidence="1" id="KW-1133">Transmembrane helix</keyword>
<feature type="transmembrane region" description="Helical" evidence="1">
    <location>
        <begin position="104"/>
        <end position="126"/>
    </location>
</feature>
<evidence type="ECO:0000313" key="2">
    <source>
        <dbReference type="EMBL" id="OAB48527.1"/>
    </source>
</evidence>
<keyword evidence="3" id="KW-1185">Reference proteome</keyword>
<dbReference type="RefSeq" id="WP_068646200.1">
    <property type="nucleotide sequence ID" value="NZ_CP043611.1"/>
</dbReference>
<dbReference type="Pfam" id="PF12730">
    <property type="entry name" value="ABC2_membrane_4"/>
    <property type="match status" value="1"/>
</dbReference>
<protein>
    <submittedName>
        <fullName evidence="2">ABC transporter permease</fullName>
    </submittedName>
</protein>
<dbReference type="EMBL" id="LVJI01000001">
    <property type="protein sequence ID" value="OAB48527.1"/>
    <property type="molecule type" value="Genomic_DNA"/>
</dbReference>
<feature type="transmembrane region" description="Helical" evidence="1">
    <location>
        <begin position="21"/>
        <end position="42"/>
    </location>
</feature>
<evidence type="ECO:0000256" key="1">
    <source>
        <dbReference type="SAM" id="Phobius"/>
    </source>
</evidence>
<dbReference type="OrthoDB" id="8613028at2"/>
<dbReference type="Proteomes" id="UP000077355">
    <property type="component" value="Unassembled WGS sequence"/>
</dbReference>
<comment type="caution">
    <text evidence="2">The sequence shown here is derived from an EMBL/GenBank/DDBJ whole genome shotgun (WGS) entry which is preliminary data.</text>
</comment>
<feature type="transmembrane region" description="Helical" evidence="1">
    <location>
        <begin position="146"/>
        <end position="171"/>
    </location>
</feature>
<accession>A0A168R349</accession>
<sequence>MANFYKLVLNENMKIYRRARTWIMLSILAIVSILMPFVFFMADSQENPSVWEVSLLTMTFTFFMNIIFAGVIAADSVASEFSWGTIKLLLIRPWSRSKILLSKYISVILFGILSTLVMFGVTFLFANIWFTYDVGNTGLIPSSWSGMAYTLVILGCKYVELILITTIAFMISTLFRSSTFAIVLSLVVLFSKDIFLLLLNPDKYVWMKYVIFTQMDLRGYIDSPEGPGGSTLAFSLIVLATYYIGFLLLTWIIFNKRDVAT</sequence>
<gene>
    <name evidence="2" type="ORF">PBAT_02525</name>
</gene>
<dbReference type="PANTHER" id="PTHR37305:SF1">
    <property type="entry name" value="MEMBRANE PROTEIN"/>
    <property type="match status" value="1"/>
</dbReference>
<keyword evidence="1" id="KW-0812">Transmembrane</keyword>
<name>A0A168R349_9BACL</name>
<organism evidence="2 3">
    <name type="scientific">Paenibacillus antarcticus</name>
    <dbReference type="NCBI Taxonomy" id="253703"/>
    <lineage>
        <taxon>Bacteria</taxon>
        <taxon>Bacillati</taxon>
        <taxon>Bacillota</taxon>
        <taxon>Bacilli</taxon>
        <taxon>Bacillales</taxon>
        <taxon>Paenibacillaceae</taxon>
        <taxon>Paenibacillus</taxon>
    </lineage>
</organism>
<proteinExistence type="predicted"/>
<feature type="transmembrane region" description="Helical" evidence="1">
    <location>
        <begin position="232"/>
        <end position="254"/>
    </location>
</feature>
<reference evidence="2 3" key="1">
    <citation type="submission" date="2016-03" db="EMBL/GenBank/DDBJ databases">
        <title>Draft genome sequence of Paenibacillus antarcticus CECT 5836.</title>
        <authorList>
            <person name="Shin S.-K."/>
            <person name="Yi H."/>
        </authorList>
    </citation>
    <scope>NUCLEOTIDE SEQUENCE [LARGE SCALE GENOMIC DNA]</scope>
    <source>
        <strain evidence="2 3">CECT 5836</strain>
    </source>
</reference>